<protein>
    <recommendedName>
        <fullName evidence="6">SRCR domain-containing protein</fullName>
    </recommendedName>
</protein>
<feature type="disulfide bond" evidence="5">
    <location>
        <begin position="304"/>
        <end position="368"/>
    </location>
</feature>
<proteinExistence type="predicted"/>
<evidence type="ECO:0000256" key="5">
    <source>
        <dbReference type="PROSITE-ProRule" id="PRU00196"/>
    </source>
</evidence>
<dbReference type="Proteomes" id="UP000314986">
    <property type="component" value="Unassembled WGS sequence"/>
</dbReference>
<feature type="disulfide bond" evidence="5">
    <location>
        <begin position="213"/>
        <end position="274"/>
    </location>
</feature>
<dbReference type="STRING" id="7868.ENSCMIP00000033483"/>
<keyword evidence="1" id="KW-0732">Signal</keyword>
<dbReference type="PROSITE" id="PS00420">
    <property type="entry name" value="SRCR_1"/>
    <property type="match status" value="1"/>
</dbReference>
<feature type="domain" description="SRCR" evidence="6">
    <location>
        <begin position="70"/>
        <end position="180"/>
    </location>
</feature>
<evidence type="ECO:0000259" key="6">
    <source>
        <dbReference type="PROSITE" id="PS50287"/>
    </source>
</evidence>
<dbReference type="PANTHER" id="PTHR47653">
    <property type="entry name" value="PROTEIN BARK BEETLE"/>
    <property type="match status" value="1"/>
</dbReference>
<organism evidence="7 8">
    <name type="scientific">Callorhinchus milii</name>
    <name type="common">Ghost shark</name>
    <dbReference type="NCBI Taxonomy" id="7868"/>
    <lineage>
        <taxon>Eukaryota</taxon>
        <taxon>Metazoa</taxon>
        <taxon>Chordata</taxon>
        <taxon>Craniata</taxon>
        <taxon>Vertebrata</taxon>
        <taxon>Chondrichthyes</taxon>
        <taxon>Holocephali</taxon>
        <taxon>Chimaeriformes</taxon>
        <taxon>Callorhinchidae</taxon>
        <taxon>Callorhinchus</taxon>
    </lineage>
</organism>
<feature type="domain" description="SRCR" evidence="6">
    <location>
        <begin position="175"/>
        <end position="275"/>
    </location>
</feature>
<reference evidence="7" key="4">
    <citation type="submission" date="2025-08" db="UniProtKB">
        <authorList>
            <consortium name="Ensembl"/>
        </authorList>
    </citation>
    <scope>IDENTIFICATION</scope>
</reference>
<keyword evidence="3 5" id="KW-1015">Disulfide bond</keyword>
<evidence type="ECO:0000256" key="4">
    <source>
        <dbReference type="ARBA" id="ARBA00023180"/>
    </source>
</evidence>
<evidence type="ECO:0000256" key="2">
    <source>
        <dbReference type="ARBA" id="ARBA00022737"/>
    </source>
</evidence>
<dbReference type="GO" id="GO:0045217">
    <property type="term" value="P:cell-cell junction maintenance"/>
    <property type="evidence" value="ECO:0007669"/>
    <property type="project" value="TreeGrafter"/>
</dbReference>
<sequence>HCCTPLAAPFHSQNIQSIQFTMYSLKHFEMSQICDNVLDESQGLILLFNCILHLSNFYSEIVCEQYTVLIRLMDGGSSCAGRVEIYYNGTWGTVCDDSWGSLEADVVCKQLGCGSGVNATAAPSYGRASGPVWLDEVRCSGKELALWECASSPWGRLEDLKSSYYHCSFTEHKELRLVNGQHSCEGRVEVFYNGTWGTVCSDSMGIKAAQVICKQLDCGRALDTTDSDQFDKGSGPIWLDDIDCNSQEPFLWLCSSPPWGEHNCEHSEDVGVVCSGQELRLVGGSSNCSGRVEILSNNKWGTVCDDAWDVREASVVCRQLDCGPPVKAVGQAGFGSGAGQIWLDQLHCRGSESFLWDCVSPFPARSDCSHKEDAGVVCSGRGGIRSLNSLLSFLDKCRFNSGMA</sequence>
<evidence type="ECO:0000256" key="1">
    <source>
        <dbReference type="ARBA" id="ARBA00022729"/>
    </source>
</evidence>
<dbReference type="GeneTree" id="ENSGT00950000183145"/>
<evidence type="ECO:0000313" key="7">
    <source>
        <dbReference type="Ensembl" id="ENSCMIP00000033483.1"/>
    </source>
</evidence>
<reference evidence="8" key="3">
    <citation type="journal article" date="2014" name="Nature">
        <title>Elephant shark genome provides unique insights into gnathostome evolution.</title>
        <authorList>
            <consortium name="International Elephant Shark Genome Sequencing Consortium"/>
            <person name="Venkatesh B."/>
            <person name="Lee A.P."/>
            <person name="Ravi V."/>
            <person name="Maurya A.K."/>
            <person name="Lian M.M."/>
            <person name="Swann J.B."/>
            <person name="Ohta Y."/>
            <person name="Flajnik M.F."/>
            <person name="Sutoh Y."/>
            <person name="Kasahara M."/>
            <person name="Hoon S."/>
            <person name="Gangu V."/>
            <person name="Roy S.W."/>
            <person name="Irimia M."/>
            <person name="Korzh V."/>
            <person name="Kondrychyn I."/>
            <person name="Lim Z.W."/>
            <person name="Tay B.H."/>
            <person name="Tohari S."/>
            <person name="Kong K.W."/>
            <person name="Ho S."/>
            <person name="Lorente-Galdos B."/>
            <person name="Quilez J."/>
            <person name="Marques-Bonet T."/>
            <person name="Raney B.J."/>
            <person name="Ingham P.W."/>
            <person name="Tay A."/>
            <person name="Hillier L.W."/>
            <person name="Minx P."/>
            <person name="Boehm T."/>
            <person name="Wilson R.K."/>
            <person name="Brenner S."/>
            <person name="Warren W.C."/>
        </authorList>
    </citation>
    <scope>NUCLEOTIDE SEQUENCE [LARGE SCALE GENOMIC DNA]</scope>
</reference>
<dbReference type="InterPro" id="IPR036772">
    <property type="entry name" value="SRCR-like_dom_sf"/>
</dbReference>
<reference evidence="8" key="1">
    <citation type="journal article" date="2006" name="Science">
        <title>Ancient noncoding elements conserved in the human genome.</title>
        <authorList>
            <person name="Venkatesh B."/>
            <person name="Kirkness E.F."/>
            <person name="Loh Y.H."/>
            <person name="Halpern A.L."/>
            <person name="Lee A.P."/>
            <person name="Johnson J."/>
            <person name="Dandona N."/>
            <person name="Viswanathan L.D."/>
            <person name="Tay A."/>
            <person name="Venter J.C."/>
            <person name="Strausberg R.L."/>
            <person name="Brenner S."/>
        </authorList>
    </citation>
    <scope>NUCLEOTIDE SEQUENCE [LARGE SCALE GENOMIC DNA]</scope>
</reference>
<keyword evidence="8" id="KW-1185">Reference proteome</keyword>
<evidence type="ECO:0000313" key="8">
    <source>
        <dbReference type="Proteomes" id="UP000314986"/>
    </source>
</evidence>
<name>A0A4W3J5L0_CALMI</name>
<feature type="disulfide bond" evidence="5">
    <location>
        <begin position="139"/>
        <end position="149"/>
    </location>
</feature>
<dbReference type="GO" id="GO:0016020">
    <property type="term" value="C:membrane"/>
    <property type="evidence" value="ECO:0007669"/>
    <property type="project" value="InterPro"/>
</dbReference>
<dbReference type="PROSITE" id="PS50287">
    <property type="entry name" value="SRCR_2"/>
    <property type="match status" value="3"/>
</dbReference>
<feature type="disulfide bond" evidence="5">
    <location>
        <begin position="348"/>
        <end position="358"/>
    </location>
</feature>
<dbReference type="PRINTS" id="PR00258">
    <property type="entry name" value="SPERACTRCPTR"/>
</dbReference>
<dbReference type="SMART" id="SM00202">
    <property type="entry name" value="SR"/>
    <property type="match status" value="3"/>
</dbReference>
<keyword evidence="2" id="KW-0677">Repeat</keyword>
<feature type="disulfide bond" evidence="5">
    <location>
        <begin position="200"/>
        <end position="264"/>
    </location>
</feature>
<dbReference type="Pfam" id="PF00530">
    <property type="entry name" value="SRCR"/>
    <property type="match status" value="3"/>
</dbReference>
<dbReference type="OMA" id="CTHISTH"/>
<dbReference type="FunFam" id="3.10.250.10:FF:000009">
    <property type="entry name" value="WC1"/>
    <property type="match status" value="1"/>
</dbReference>
<comment type="caution">
    <text evidence="5">Lacks conserved residue(s) required for the propagation of feature annotation.</text>
</comment>
<feature type="disulfide bond" evidence="5">
    <location>
        <begin position="317"/>
        <end position="378"/>
    </location>
</feature>
<accession>A0A4W3J5L0</accession>
<dbReference type="SUPFAM" id="SSF56487">
    <property type="entry name" value="SRCR-like"/>
    <property type="match status" value="3"/>
</dbReference>
<reference evidence="8" key="2">
    <citation type="journal article" date="2007" name="PLoS Biol.">
        <title>Survey sequencing and comparative analysis of the elephant shark (Callorhinchus milii) genome.</title>
        <authorList>
            <person name="Venkatesh B."/>
            <person name="Kirkness E.F."/>
            <person name="Loh Y.H."/>
            <person name="Halpern A.L."/>
            <person name="Lee A.P."/>
            <person name="Johnson J."/>
            <person name="Dandona N."/>
            <person name="Viswanathan L.D."/>
            <person name="Tay A."/>
            <person name="Venter J.C."/>
            <person name="Strausberg R.L."/>
            <person name="Brenner S."/>
        </authorList>
    </citation>
    <scope>NUCLEOTIDE SEQUENCE [LARGE SCALE GENOMIC DNA]</scope>
</reference>
<dbReference type="AlphaFoldDB" id="A0A4W3J5L0"/>
<dbReference type="Gene3D" id="3.10.250.10">
    <property type="entry name" value="SRCR-like domain"/>
    <property type="match status" value="3"/>
</dbReference>
<dbReference type="InParanoid" id="A0A4W3J5L0"/>
<feature type="domain" description="SRCR" evidence="6">
    <location>
        <begin position="279"/>
        <end position="379"/>
    </location>
</feature>
<dbReference type="PANTHER" id="PTHR47653:SF1">
    <property type="entry name" value="DELETED IN MALIGNANT BRAIN TUMORS 1 PROTEIN"/>
    <property type="match status" value="1"/>
</dbReference>
<dbReference type="Ensembl" id="ENSCMIT00000033989.1">
    <property type="protein sequence ID" value="ENSCMIP00000033483.1"/>
    <property type="gene ID" value="ENSCMIG00000014283.1"/>
</dbReference>
<evidence type="ECO:0000256" key="3">
    <source>
        <dbReference type="ARBA" id="ARBA00023157"/>
    </source>
</evidence>
<dbReference type="InterPro" id="IPR053243">
    <property type="entry name" value="SJ_maturation_regulator"/>
</dbReference>
<keyword evidence="4" id="KW-0325">Glycoprotein</keyword>
<dbReference type="InterPro" id="IPR001190">
    <property type="entry name" value="SRCR"/>
</dbReference>
<dbReference type="FunFam" id="3.10.250.10:FF:000006">
    <property type="entry name" value="neurotrypsin isoform X2"/>
    <property type="match status" value="2"/>
</dbReference>
<feature type="disulfide bond" evidence="5">
    <location>
        <begin position="244"/>
        <end position="254"/>
    </location>
</feature>
<reference evidence="7" key="5">
    <citation type="submission" date="2025-09" db="UniProtKB">
        <authorList>
            <consortium name="Ensembl"/>
        </authorList>
    </citation>
    <scope>IDENTIFICATION</scope>
</reference>